<evidence type="ECO:0000313" key="4">
    <source>
        <dbReference type="EMBL" id="PCI73085.1"/>
    </source>
</evidence>
<feature type="signal peptide" evidence="2">
    <location>
        <begin position="1"/>
        <end position="22"/>
    </location>
</feature>
<dbReference type="PANTHER" id="PTHR48081">
    <property type="entry name" value="AB HYDROLASE SUPERFAMILY PROTEIN C4A8.06C"/>
    <property type="match status" value="1"/>
</dbReference>
<dbReference type="InterPro" id="IPR050300">
    <property type="entry name" value="GDXG_lipolytic_enzyme"/>
</dbReference>
<gene>
    <name evidence="4" type="ORF">COB20_16450</name>
</gene>
<accession>A0A2A4WTD0</accession>
<dbReference type="SUPFAM" id="SSF53474">
    <property type="entry name" value="alpha/beta-Hydrolases"/>
    <property type="match status" value="1"/>
</dbReference>
<dbReference type="EMBL" id="NVUL01000130">
    <property type="protein sequence ID" value="PCI73085.1"/>
    <property type="molecule type" value="Genomic_DNA"/>
</dbReference>
<reference evidence="5" key="1">
    <citation type="submission" date="2017-08" db="EMBL/GenBank/DDBJ databases">
        <title>A dynamic microbial community with high functional redundancy inhabits the cold, oxic subseafloor aquifer.</title>
        <authorList>
            <person name="Tully B.J."/>
            <person name="Wheat C.G."/>
            <person name="Glazer B.T."/>
            <person name="Huber J.A."/>
        </authorList>
    </citation>
    <scope>NUCLEOTIDE SEQUENCE [LARGE SCALE GENOMIC DNA]</scope>
</reference>
<protein>
    <submittedName>
        <fullName evidence="4">Esterase</fullName>
    </submittedName>
</protein>
<evidence type="ECO:0000256" key="2">
    <source>
        <dbReference type="SAM" id="SignalP"/>
    </source>
</evidence>
<sequence length="276" mass="29531">MFRLLSAATFVFVLLSAPVALAAEAELSNVSFPEVLAVPYREADLTHSYGENQFQFGQLWLPTASPARASLVLIHGGCWQNQFDITYSHGLSSALADAGFAVWSLEYRRTGDEGGAWPGTFEDIIAGINSLDEIDGIESENLAILGHSAGGHLALLAGARSELLTVEPDLIVGLAAISDVVSYAAGSNTCQAATPDFMGGDVIERAQEYFDANPGNHGLHENTVLLAGDIDEIVPLSQATLPGARTIISTGANHFDWAHPNTLAYRRLLELLDEYF</sequence>
<comment type="caution">
    <text evidence="4">The sequence shown here is derived from an EMBL/GenBank/DDBJ whole genome shotgun (WGS) entry which is preliminary data.</text>
</comment>
<dbReference type="InterPro" id="IPR049492">
    <property type="entry name" value="BD-FAE-like_dom"/>
</dbReference>
<feature type="chain" id="PRO_5012720627" evidence="2">
    <location>
        <begin position="23"/>
        <end position="276"/>
    </location>
</feature>
<feature type="domain" description="BD-FAE-like" evidence="3">
    <location>
        <begin position="69"/>
        <end position="240"/>
    </location>
</feature>
<dbReference type="Pfam" id="PF20434">
    <property type="entry name" value="BD-FAE"/>
    <property type="match status" value="1"/>
</dbReference>
<name>A0A2A4WTD0_9GAMM</name>
<dbReference type="InterPro" id="IPR029058">
    <property type="entry name" value="AB_hydrolase_fold"/>
</dbReference>
<keyword evidence="2" id="KW-0732">Signal</keyword>
<dbReference type="Gene3D" id="3.40.50.1820">
    <property type="entry name" value="alpha/beta hydrolase"/>
    <property type="match status" value="1"/>
</dbReference>
<evidence type="ECO:0000259" key="3">
    <source>
        <dbReference type="Pfam" id="PF20434"/>
    </source>
</evidence>
<dbReference type="Proteomes" id="UP000218767">
    <property type="component" value="Unassembled WGS sequence"/>
</dbReference>
<dbReference type="AlphaFoldDB" id="A0A2A4WTD0"/>
<keyword evidence="1" id="KW-0378">Hydrolase</keyword>
<organism evidence="4 5">
    <name type="scientific">SAR86 cluster bacterium</name>
    <dbReference type="NCBI Taxonomy" id="2030880"/>
    <lineage>
        <taxon>Bacteria</taxon>
        <taxon>Pseudomonadati</taxon>
        <taxon>Pseudomonadota</taxon>
        <taxon>Gammaproteobacteria</taxon>
        <taxon>SAR86 cluster</taxon>
    </lineage>
</organism>
<proteinExistence type="predicted"/>
<dbReference type="PANTHER" id="PTHR48081:SF33">
    <property type="entry name" value="KYNURENINE FORMAMIDASE"/>
    <property type="match status" value="1"/>
</dbReference>
<dbReference type="GO" id="GO:0016787">
    <property type="term" value="F:hydrolase activity"/>
    <property type="evidence" value="ECO:0007669"/>
    <property type="project" value="UniProtKB-KW"/>
</dbReference>
<evidence type="ECO:0000313" key="5">
    <source>
        <dbReference type="Proteomes" id="UP000218767"/>
    </source>
</evidence>
<evidence type="ECO:0000256" key="1">
    <source>
        <dbReference type="ARBA" id="ARBA00022801"/>
    </source>
</evidence>